<reference evidence="6" key="1">
    <citation type="journal article" date="2019" name="Int. J. Syst. Evol. Microbiol.">
        <title>The Global Catalogue of Microorganisms (GCM) 10K type strain sequencing project: providing services to taxonomists for standard genome sequencing and annotation.</title>
        <authorList>
            <consortium name="The Broad Institute Genomics Platform"/>
            <consortium name="The Broad Institute Genome Sequencing Center for Infectious Disease"/>
            <person name="Wu L."/>
            <person name="Ma J."/>
        </authorList>
    </citation>
    <scope>NUCLEOTIDE SEQUENCE [LARGE SCALE GENOMIC DNA]</scope>
    <source>
        <strain evidence="6">TISTR 1827</strain>
    </source>
</reference>
<keyword evidence="1" id="KW-0805">Transcription regulation</keyword>
<comment type="caution">
    <text evidence="5">The sequence shown here is derived from an EMBL/GenBank/DDBJ whole genome shotgun (WGS) entry which is preliminary data.</text>
</comment>
<keyword evidence="2" id="KW-0238">DNA-binding</keyword>
<dbReference type="InterPro" id="IPR000835">
    <property type="entry name" value="HTH_MarR-typ"/>
</dbReference>
<keyword evidence="3" id="KW-0804">Transcription</keyword>
<sequence>MKYTSLDDSIGYLLGISYRKLTNLLQHRIRSYDMTPEQWSVLYRINERDGLIQKEIAERSGKDKPTTTRILDLLEAKGYIVKKPGEKDRRAFLVYITEAGKEVVAAITPIEKQLVEEATVSLSDNEYAYLLELLARIDAAVDKLTEKERGEME</sequence>
<evidence type="ECO:0000256" key="3">
    <source>
        <dbReference type="ARBA" id="ARBA00023163"/>
    </source>
</evidence>
<evidence type="ECO:0000313" key="6">
    <source>
        <dbReference type="Proteomes" id="UP001597493"/>
    </source>
</evidence>
<protein>
    <submittedName>
        <fullName evidence="5">MarR family winged helix-turn-helix transcriptional regulator</fullName>
    </submittedName>
</protein>
<gene>
    <name evidence="5" type="ORF">ACFSW5_05040</name>
</gene>
<dbReference type="InterPro" id="IPR036388">
    <property type="entry name" value="WH-like_DNA-bd_sf"/>
</dbReference>
<organism evidence="5 6">
    <name type="scientific">Paenibacillus thailandensis</name>
    <dbReference type="NCBI Taxonomy" id="393250"/>
    <lineage>
        <taxon>Bacteria</taxon>
        <taxon>Bacillati</taxon>
        <taxon>Bacillota</taxon>
        <taxon>Bacilli</taxon>
        <taxon>Bacillales</taxon>
        <taxon>Paenibacillaceae</taxon>
        <taxon>Paenibacillus</taxon>
    </lineage>
</organism>
<dbReference type="SMART" id="SM00347">
    <property type="entry name" value="HTH_MARR"/>
    <property type="match status" value="1"/>
</dbReference>
<dbReference type="Proteomes" id="UP001597493">
    <property type="component" value="Unassembled WGS sequence"/>
</dbReference>
<evidence type="ECO:0000259" key="4">
    <source>
        <dbReference type="PROSITE" id="PS50995"/>
    </source>
</evidence>
<dbReference type="EMBL" id="JBHUMY010000006">
    <property type="protein sequence ID" value="MFD2659629.1"/>
    <property type="molecule type" value="Genomic_DNA"/>
</dbReference>
<dbReference type="RefSeq" id="WP_379270320.1">
    <property type="nucleotide sequence ID" value="NZ_JBHUGT010000029.1"/>
</dbReference>
<dbReference type="Gene3D" id="1.10.10.10">
    <property type="entry name" value="Winged helix-like DNA-binding domain superfamily/Winged helix DNA-binding domain"/>
    <property type="match status" value="1"/>
</dbReference>
<dbReference type="PRINTS" id="PR00598">
    <property type="entry name" value="HTHMARR"/>
</dbReference>
<name>A0ABW5QTA8_9BACL</name>
<keyword evidence="6" id="KW-1185">Reference proteome</keyword>
<dbReference type="SUPFAM" id="SSF46785">
    <property type="entry name" value="Winged helix' DNA-binding domain"/>
    <property type="match status" value="1"/>
</dbReference>
<evidence type="ECO:0000256" key="2">
    <source>
        <dbReference type="ARBA" id="ARBA00023125"/>
    </source>
</evidence>
<evidence type="ECO:0000313" key="5">
    <source>
        <dbReference type="EMBL" id="MFD2659629.1"/>
    </source>
</evidence>
<proteinExistence type="predicted"/>
<dbReference type="Pfam" id="PF12802">
    <property type="entry name" value="MarR_2"/>
    <property type="match status" value="1"/>
</dbReference>
<dbReference type="PROSITE" id="PS50995">
    <property type="entry name" value="HTH_MARR_2"/>
    <property type="match status" value="1"/>
</dbReference>
<dbReference type="PANTHER" id="PTHR42756:SF1">
    <property type="entry name" value="TRANSCRIPTIONAL REPRESSOR OF EMRAB OPERON"/>
    <property type="match status" value="1"/>
</dbReference>
<accession>A0ABW5QTA8</accession>
<dbReference type="PANTHER" id="PTHR42756">
    <property type="entry name" value="TRANSCRIPTIONAL REGULATOR, MARR"/>
    <property type="match status" value="1"/>
</dbReference>
<dbReference type="InterPro" id="IPR036390">
    <property type="entry name" value="WH_DNA-bd_sf"/>
</dbReference>
<evidence type="ECO:0000256" key="1">
    <source>
        <dbReference type="ARBA" id="ARBA00023015"/>
    </source>
</evidence>
<feature type="domain" description="HTH marR-type" evidence="4">
    <location>
        <begin position="7"/>
        <end position="139"/>
    </location>
</feature>